<reference evidence="1 2" key="1">
    <citation type="journal article" date="2016" name="Sci. Rep.">
        <title>Penicillium arizonense, a new, genome sequenced fungal species, reveals a high chemical diversity in secreted metabolites.</title>
        <authorList>
            <person name="Grijseels S."/>
            <person name="Nielsen J.C."/>
            <person name="Randelovic M."/>
            <person name="Nielsen J."/>
            <person name="Nielsen K.F."/>
            <person name="Workman M."/>
            <person name="Frisvad J.C."/>
        </authorList>
    </citation>
    <scope>NUCLEOTIDE SEQUENCE [LARGE SCALE GENOMIC DNA]</scope>
    <source>
        <strain evidence="1 2">CBS 141311</strain>
    </source>
</reference>
<comment type="caution">
    <text evidence="1">The sequence shown here is derived from an EMBL/GenBank/DDBJ whole genome shotgun (WGS) entry which is preliminary data.</text>
</comment>
<dbReference type="GO" id="GO:0006508">
    <property type="term" value="P:proteolysis"/>
    <property type="evidence" value="ECO:0007669"/>
    <property type="project" value="InterPro"/>
</dbReference>
<accession>A0A1F5LW32</accession>
<dbReference type="InterPro" id="IPR000250">
    <property type="entry name" value="Peptidase_G1"/>
</dbReference>
<dbReference type="PANTHER" id="PTHR37536">
    <property type="entry name" value="PUTATIVE (AFU_ORTHOLOGUE AFUA_3G02970)-RELATED"/>
    <property type="match status" value="1"/>
</dbReference>
<dbReference type="GeneID" id="34572651"/>
<protein>
    <submittedName>
        <fullName evidence="1">Uncharacterized protein</fullName>
    </submittedName>
</protein>
<gene>
    <name evidence="1" type="ORF">PENARI_c002G11391</name>
</gene>
<dbReference type="AlphaFoldDB" id="A0A1F5LW32"/>
<organism evidence="1 2">
    <name type="scientific">Penicillium arizonense</name>
    <dbReference type="NCBI Taxonomy" id="1835702"/>
    <lineage>
        <taxon>Eukaryota</taxon>
        <taxon>Fungi</taxon>
        <taxon>Dikarya</taxon>
        <taxon>Ascomycota</taxon>
        <taxon>Pezizomycotina</taxon>
        <taxon>Eurotiomycetes</taxon>
        <taxon>Eurotiomycetidae</taxon>
        <taxon>Eurotiales</taxon>
        <taxon>Aspergillaceae</taxon>
        <taxon>Penicillium</taxon>
    </lineage>
</organism>
<dbReference type="EMBL" id="LXJU01000002">
    <property type="protein sequence ID" value="OGE57363.1"/>
    <property type="molecule type" value="Genomic_DNA"/>
</dbReference>
<dbReference type="STRING" id="1835702.A0A1F5LW32"/>
<dbReference type="InterPro" id="IPR013320">
    <property type="entry name" value="ConA-like_dom_sf"/>
</dbReference>
<dbReference type="SUPFAM" id="SSF49899">
    <property type="entry name" value="Concanavalin A-like lectins/glucanases"/>
    <property type="match status" value="1"/>
</dbReference>
<evidence type="ECO:0000313" key="2">
    <source>
        <dbReference type="Proteomes" id="UP000177622"/>
    </source>
</evidence>
<dbReference type="Gene3D" id="2.60.120.700">
    <property type="entry name" value="Peptidase G1"/>
    <property type="match status" value="1"/>
</dbReference>
<keyword evidence="2" id="KW-1185">Reference proteome</keyword>
<name>A0A1F5LW32_PENAI</name>
<dbReference type="Proteomes" id="UP000177622">
    <property type="component" value="Unassembled WGS sequence"/>
</dbReference>
<dbReference type="Pfam" id="PF01828">
    <property type="entry name" value="Peptidase_A4"/>
    <property type="match status" value="1"/>
</dbReference>
<evidence type="ECO:0000313" key="1">
    <source>
        <dbReference type="EMBL" id="OGE57363.1"/>
    </source>
</evidence>
<dbReference type="InterPro" id="IPR038656">
    <property type="entry name" value="Peptidase_G1_sf"/>
</dbReference>
<dbReference type="GO" id="GO:0070007">
    <property type="term" value="F:glutamic-type endopeptidase activity"/>
    <property type="evidence" value="ECO:0007669"/>
    <property type="project" value="InterPro"/>
</dbReference>
<dbReference type="PANTHER" id="PTHR37536:SF1">
    <property type="entry name" value="ASPERGILLOPEPSIN, PUTAITVE (AFU_ORTHOLOGUE AFUA_7G01200)"/>
    <property type="match status" value="1"/>
</dbReference>
<sequence length="107" mass="11416">MYHISATTALPNTANHLQKFNPASLSRLKTVDTLASEIQGTYSCNWAGEILENPPPDTTHSYVSATITVPTPTLTDATTYQAASAWVGIDVSTYSAAILQLGLILYG</sequence>
<proteinExistence type="predicted"/>
<dbReference type="RefSeq" id="XP_022492788.1">
    <property type="nucleotide sequence ID" value="XM_022627917.1"/>
</dbReference>